<evidence type="ECO:0000313" key="2">
    <source>
        <dbReference type="EMBL" id="MEW9267366.1"/>
    </source>
</evidence>
<keyword evidence="1" id="KW-1133">Transmembrane helix</keyword>
<feature type="transmembrane region" description="Helical" evidence="1">
    <location>
        <begin position="118"/>
        <end position="137"/>
    </location>
</feature>
<dbReference type="InterPro" id="IPR018719">
    <property type="entry name" value="DUF2243_membrane"/>
</dbReference>
<proteinExistence type="predicted"/>
<gene>
    <name evidence="2" type="ORF">AB1207_21670</name>
</gene>
<keyword evidence="1" id="KW-0812">Transmembrane</keyword>
<comment type="caution">
    <text evidence="2">The sequence shown here is derived from an EMBL/GenBank/DDBJ whole genome shotgun (WGS) entry which is preliminary data.</text>
</comment>
<accession>A0ABV3PCK6</accession>
<reference evidence="2 3" key="1">
    <citation type="submission" date="2024-07" db="EMBL/GenBank/DDBJ databases">
        <authorList>
            <person name="Thanompreechachai J."/>
            <person name="Duangmal K."/>
        </authorList>
    </citation>
    <scope>NUCLEOTIDE SEQUENCE [LARGE SCALE GENOMIC DNA]</scope>
    <source>
        <strain evidence="2 3">KCTC 19886</strain>
    </source>
</reference>
<keyword evidence="3" id="KW-1185">Reference proteome</keyword>
<name>A0ABV3PCK6_9ACTN</name>
<evidence type="ECO:0000313" key="3">
    <source>
        <dbReference type="Proteomes" id="UP001555826"/>
    </source>
</evidence>
<evidence type="ECO:0000256" key="1">
    <source>
        <dbReference type="SAM" id="Phobius"/>
    </source>
</evidence>
<dbReference type="Pfam" id="PF10002">
    <property type="entry name" value="DUF2243"/>
    <property type="match status" value="1"/>
</dbReference>
<organism evidence="2 3">
    <name type="scientific">Kineococcus endophyticus</name>
    <dbReference type="NCBI Taxonomy" id="1181883"/>
    <lineage>
        <taxon>Bacteria</taxon>
        <taxon>Bacillati</taxon>
        <taxon>Actinomycetota</taxon>
        <taxon>Actinomycetes</taxon>
        <taxon>Kineosporiales</taxon>
        <taxon>Kineosporiaceae</taxon>
        <taxon>Kineococcus</taxon>
    </lineage>
</organism>
<sequence length="143" mass="15841">MRGRSLVAGLLCGVGLAGFLDEVVFHQLLHWHHFYDRSTSTVGLVSDGWFHAGSWLATVAGLFVVADLQRRHALAGRRVAAGVLLGWGGFQLYDGLVQHKVFGLHQVRYGVELWPYDLAWNLTGALGVLAGVLLLVLRRRRRT</sequence>
<protein>
    <submittedName>
        <fullName evidence="2">DUF2243 domain-containing protein</fullName>
    </submittedName>
</protein>
<keyword evidence="1" id="KW-0472">Membrane</keyword>
<dbReference type="RefSeq" id="WP_367640671.1">
    <property type="nucleotide sequence ID" value="NZ_JBFNQN010000017.1"/>
</dbReference>
<dbReference type="EMBL" id="JBFNQN010000017">
    <property type="protein sequence ID" value="MEW9267366.1"/>
    <property type="molecule type" value="Genomic_DNA"/>
</dbReference>
<dbReference type="Proteomes" id="UP001555826">
    <property type="component" value="Unassembled WGS sequence"/>
</dbReference>
<feature type="transmembrane region" description="Helical" evidence="1">
    <location>
        <begin position="80"/>
        <end position="98"/>
    </location>
</feature>
<feature type="transmembrane region" description="Helical" evidence="1">
    <location>
        <begin position="49"/>
        <end position="68"/>
    </location>
</feature>